<dbReference type="Proteomes" id="UP000643672">
    <property type="component" value="Unassembled WGS sequence"/>
</dbReference>
<accession>A0A8H8XEH0</accession>
<proteinExistence type="predicted"/>
<dbReference type="EMBL" id="CAESAQ020000052">
    <property type="protein sequence ID" value="CAB5498863.1"/>
    <property type="molecule type" value="Genomic_DNA"/>
</dbReference>
<evidence type="ECO:0000313" key="2">
    <source>
        <dbReference type="Proteomes" id="UP000643672"/>
    </source>
</evidence>
<keyword evidence="2" id="KW-1185">Reference proteome</keyword>
<gene>
    <name evidence="1" type="ORF">THERMOS_921</name>
</gene>
<dbReference type="AlphaFoldDB" id="A0A8H8XEH0"/>
<organism evidence="1 2">
    <name type="scientific">Bathymodiolus thermophilus thioautotrophic gill symbiont</name>
    <dbReference type="NCBI Taxonomy" id="2360"/>
    <lineage>
        <taxon>Bacteria</taxon>
        <taxon>Pseudomonadati</taxon>
        <taxon>Pseudomonadota</taxon>
        <taxon>Gammaproteobacteria</taxon>
        <taxon>sulfur-oxidizing symbionts</taxon>
    </lineage>
</organism>
<comment type="caution">
    <text evidence="1">The sequence shown here is derived from an EMBL/GenBank/DDBJ whole genome shotgun (WGS) entry which is preliminary data.</text>
</comment>
<reference evidence="1 2" key="1">
    <citation type="submission" date="2020-05" db="EMBL/GenBank/DDBJ databases">
        <authorList>
            <person name="Petersen J."/>
            <person name="Sayavedra L."/>
        </authorList>
    </citation>
    <scope>NUCLEOTIDE SEQUENCE [LARGE SCALE GENOMIC DNA]</scope>
    <source>
        <strain evidence="1">B thermophilus SOXS</strain>
    </source>
</reference>
<evidence type="ECO:0000313" key="1">
    <source>
        <dbReference type="EMBL" id="CAB5498863.1"/>
    </source>
</evidence>
<sequence length="37" mass="4498">MKHIKQHFSNATQQFLVRVYPKTQQMTGHSSHFWRLV</sequence>
<protein>
    <submittedName>
        <fullName evidence="1">Uncharacterized protein</fullName>
    </submittedName>
</protein>
<name>A0A8H8XEH0_9GAMM</name>